<comment type="caution">
    <text evidence="2">The sequence shown here is derived from an EMBL/GenBank/DDBJ whole genome shotgun (WGS) entry which is preliminary data.</text>
</comment>
<dbReference type="RefSeq" id="XP_011129035.1">
    <property type="nucleotide sequence ID" value="XM_011130733.1"/>
</dbReference>
<dbReference type="Proteomes" id="UP000019763">
    <property type="component" value="Unassembled WGS sequence"/>
</dbReference>
<gene>
    <name evidence="2" type="ORF">GNI_017360</name>
</gene>
<dbReference type="AlphaFoldDB" id="A0A023BC78"/>
<keyword evidence="3" id="KW-1185">Reference proteome</keyword>
<feature type="compositionally biased region" description="Low complexity" evidence="1">
    <location>
        <begin position="97"/>
        <end position="107"/>
    </location>
</feature>
<protein>
    <submittedName>
        <fullName evidence="2">Uncharacterized protein</fullName>
    </submittedName>
</protein>
<dbReference type="EMBL" id="AFNH02000126">
    <property type="protein sequence ID" value="EZG82129.1"/>
    <property type="molecule type" value="Genomic_DNA"/>
</dbReference>
<evidence type="ECO:0000256" key="1">
    <source>
        <dbReference type="SAM" id="MobiDB-lite"/>
    </source>
</evidence>
<accession>A0A023BC78</accession>
<proteinExistence type="predicted"/>
<evidence type="ECO:0000313" key="3">
    <source>
        <dbReference type="Proteomes" id="UP000019763"/>
    </source>
</evidence>
<organism evidence="2 3">
    <name type="scientific">Gregarina niphandrodes</name>
    <name type="common">Septate eugregarine</name>
    <dbReference type="NCBI Taxonomy" id="110365"/>
    <lineage>
        <taxon>Eukaryota</taxon>
        <taxon>Sar</taxon>
        <taxon>Alveolata</taxon>
        <taxon>Apicomplexa</taxon>
        <taxon>Conoidasida</taxon>
        <taxon>Gregarinasina</taxon>
        <taxon>Eugregarinorida</taxon>
        <taxon>Gregarinidae</taxon>
        <taxon>Gregarina</taxon>
    </lineage>
</organism>
<feature type="region of interest" description="Disordered" evidence="1">
    <location>
        <begin position="88"/>
        <end position="107"/>
    </location>
</feature>
<dbReference type="VEuPathDB" id="CryptoDB:GNI_017360"/>
<dbReference type="GeneID" id="22910899"/>
<sequence length="107" mass="11179">MNVQAMSTQAMNAQPVMLQPVGPLQLPLSAAQPGQGLAGAKANSEAQENTMVQNLDWYRTAGVTRQVNSLDHANTVGGTACVVESVESLEQPPPVNPTIVPTNQLAS</sequence>
<reference evidence="2" key="1">
    <citation type="submission" date="2013-12" db="EMBL/GenBank/DDBJ databases">
        <authorList>
            <person name="Omoto C.K."/>
            <person name="Sibley D."/>
            <person name="Venepally P."/>
            <person name="Hadjithomas M."/>
            <person name="Karamycheva S."/>
            <person name="Brunk B."/>
            <person name="Roos D."/>
            <person name="Caler E."/>
            <person name="Lorenzi H."/>
        </authorList>
    </citation>
    <scope>NUCLEOTIDE SEQUENCE</scope>
</reference>
<name>A0A023BC78_GRENI</name>
<evidence type="ECO:0000313" key="2">
    <source>
        <dbReference type="EMBL" id="EZG82129.1"/>
    </source>
</evidence>